<dbReference type="InterPro" id="IPR000472">
    <property type="entry name" value="Activin_recp"/>
</dbReference>
<keyword evidence="3" id="KW-0808">Transferase</keyword>
<keyword evidence="2" id="KW-0723">Serine/threonine-protein kinase</keyword>
<evidence type="ECO:0000256" key="10">
    <source>
        <dbReference type="ARBA" id="ARBA00023136"/>
    </source>
</evidence>
<dbReference type="AlphaFoldDB" id="A0AAD3NI98"/>
<evidence type="ECO:0000256" key="8">
    <source>
        <dbReference type="ARBA" id="ARBA00022840"/>
    </source>
</evidence>
<evidence type="ECO:0000256" key="9">
    <source>
        <dbReference type="ARBA" id="ARBA00022989"/>
    </source>
</evidence>
<dbReference type="GO" id="GO:0005024">
    <property type="term" value="F:transforming growth factor beta receptor activity"/>
    <property type="evidence" value="ECO:0007669"/>
    <property type="project" value="TreeGrafter"/>
</dbReference>
<evidence type="ECO:0000313" key="15">
    <source>
        <dbReference type="EMBL" id="GLD72230.1"/>
    </source>
</evidence>
<name>A0AAD3NI98_LATJO</name>
<keyword evidence="10" id="KW-0472">Membrane</keyword>
<comment type="subcellular location">
    <subcellularLocation>
        <location evidence="1">Membrane</location>
        <topology evidence="1">Single-pass membrane protein</topology>
    </subcellularLocation>
</comment>
<dbReference type="GO" id="GO:0030509">
    <property type="term" value="P:BMP signaling pathway"/>
    <property type="evidence" value="ECO:0007669"/>
    <property type="project" value="TreeGrafter"/>
</dbReference>
<dbReference type="InterPro" id="IPR000333">
    <property type="entry name" value="TGFB_receptor"/>
</dbReference>
<organism evidence="15 16">
    <name type="scientific">Lates japonicus</name>
    <name type="common">Japanese lates</name>
    <dbReference type="NCBI Taxonomy" id="270547"/>
    <lineage>
        <taxon>Eukaryota</taxon>
        <taxon>Metazoa</taxon>
        <taxon>Chordata</taxon>
        <taxon>Craniata</taxon>
        <taxon>Vertebrata</taxon>
        <taxon>Euteleostomi</taxon>
        <taxon>Actinopterygii</taxon>
        <taxon>Neopterygii</taxon>
        <taxon>Teleostei</taxon>
        <taxon>Neoteleostei</taxon>
        <taxon>Acanthomorphata</taxon>
        <taxon>Carangaria</taxon>
        <taxon>Carangaria incertae sedis</taxon>
        <taxon>Centropomidae</taxon>
        <taxon>Lates</taxon>
    </lineage>
</organism>
<evidence type="ECO:0000313" key="16">
    <source>
        <dbReference type="Proteomes" id="UP001279410"/>
    </source>
</evidence>
<protein>
    <submittedName>
        <fullName evidence="15">Bone morphogenetic protein receptor type-2-like protein</fullName>
    </submittedName>
</protein>
<keyword evidence="11 15" id="KW-0675">Receptor</keyword>
<evidence type="ECO:0000256" key="5">
    <source>
        <dbReference type="ARBA" id="ARBA00022729"/>
    </source>
</evidence>
<gene>
    <name evidence="15" type="ORF">AKAME5_002355400</name>
</gene>
<feature type="region of interest" description="Disordered" evidence="12">
    <location>
        <begin position="133"/>
        <end position="158"/>
    </location>
</feature>
<dbReference type="GO" id="GO:0043235">
    <property type="term" value="C:receptor complex"/>
    <property type="evidence" value="ECO:0007669"/>
    <property type="project" value="TreeGrafter"/>
</dbReference>
<dbReference type="GO" id="GO:0005524">
    <property type="term" value="F:ATP binding"/>
    <property type="evidence" value="ECO:0007669"/>
    <property type="project" value="UniProtKB-KW"/>
</dbReference>
<evidence type="ECO:0000256" key="11">
    <source>
        <dbReference type="ARBA" id="ARBA00023170"/>
    </source>
</evidence>
<dbReference type="Gene3D" id="2.10.60.10">
    <property type="entry name" value="CD59"/>
    <property type="match status" value="1"/>
</dbReference>
<keyword evidence="16" id="KW-1185">Reference proteome</keyword>
<keyword evidence="4" id="KW-0812">Transmembrane</keyword>
<dbReference type="CDD" id="cd23614">
    <property type="entry name" value="TFP_LU_ECD_BMPR2"/>
    <property type="match status" value="1"/>
</dbReference>
<dbReference type="PANTHER" id="PTHR23255:SF63">
    <property type="entry name" value="BONE MORPHOGENETIC PROTEIN RECEPTOR TYPE-2"/>
    <property type="match status" value="1"/>
</dbReference>
<dbReference type="EMBL" id="BRZM01000929">
    <property type="protein sequence ID" value="GLD72230.1"/>
    <property type="molecule type" value="Genomic_DNA"/>
</dbReference>
<comment type="caution">
    <text evidence="15">The sequence shown here is derived from an EMBL/GenBank/DDBJ whole genome shotgun (WGS) entry which is preliminary data.</text>
</comment>
<evidence type="ECO:0000256" key="12">
    <source>
        <dbReference type="SAM" id="MobiDB-lite"/>
    </source>
</evidence>
<evidence type="ECO:0000256" key="13">
    <source>
        <dbReference type="SAM" id="SignalP"/>
    </source>
</evidence>
<evidence type="ECO:0000256" key="1">
    <source>
        <dbReference type="ARBA" id="ARBA00004167"/>
    </source>
</evidence>
<evidence type="ECO:0000256" key="4">
    <source>
        <dbReference type="ARBA" id="ARBA00022692"/>
    </source>
</evidence>
<dbReference type="Pfam" id="PF01064">
    <property type="entry name" value="Activin_recp"/>
    <property type="match status" value="1"/>
</dbReference>
<feature type="compositionally biased region" description="Basic and acidic residues" evidence="12">
    <location>
        <begin position="133"/>
        <end position="151"/>
    </location>
</feature>
<keyword evidence="7" id="KW-0418">Kinase</keyword>
<dbReference type="Proteomes" id="UP001279410">
    <property type="component" value="Unassembled WGS sequence"/>
</dbReference>
<keyword evidence="9" id="KW-1133">Transmembrane helix</keyword>
<evidence type="ECO:0000256" key="7">
    <source>
        <dbReference type="ARBA" id="ARBA00022777"/>
    </source>
</evidence>
<dbReference type="PANTHER" id="PTHR23255">
    <property type="entry name" value="TRANSFORMING GROWTH FACTOR-BETA RECEPTOR TYPE I AND II"/>
    <property type="match status" value="1"/>
</dbReference>
<feature type="signal peptide" evidence="13">
    <location>
        <begin position="1"/>
        <end position="26"/>
    </location>
</feature>
<evidence type="ECO:0000259" key="14">
    <source>
        <dbReference type="Pfam" id="PF01064"/>
    </source>
</evidence>
<dbReference type="GO" id="GO:0001944">
    <property type="term" value="P:vasculature development"/>
    <property type="evidence" value="ECO:0007669"/>
    <property type="project" value="TreeGrafter"/>
</dbReference>
<dbReference type="SUPFAM" id="SSF57302">
    <property type="entry name" value="Snake toxin-like"/>
    <property type="match status" value="1"/>
</dbReference>
<evidence type="ECO:0000256" key="3">
    <source>
        <dbReference type="ARBA" id="ARBA00022679"/>
    </source>
</evidence>
<evidence type="ECO:0000256" key="6">
    <source>
        <dbReference type="ARBA" id="ARBA00022741"/>
    </source>
</evidence>
<feature type="chain" id="PRO_5042091628" evidence="13">
    <location>
        <begin position="27"/>
        <end position="158"/>
    </location>
</feature>
<sequence>MAAVRGGLSAFTVCLCVLLLLPAVNGLQSEDRECAYTDHLQEAEPHSGPTNGVVRENGTVRCSRGSRCYGLWEKRPDGEMHLVKQGCWTYIGDQQECHGDRCLVTATPSQIQNGSYRFCCCSRDLCNTNFTEAPRRHPGPEADGRRPDRCGHSMMTNH</sequence>
<reference evidence="15" key="1">
    <citation type="submission" date="2022-08" db="EMBL/GenBank/DDBJ databases">
        <title>Genome sequencing of akame (Lates japonicus).</title>
        <authorList>
            <person name="Hashiguchi Y."/>
            <person name="Takahashi H."/>
        </authorList>
    </citation>
    <scope>NUCLEOTIDE SEQUENCE</scope>
    <source>
        <strain evidence="15">Kochi</strain>
    </source>
</reference>
<keyword evidence="6" id="KW-0547">Nucleotide-binding</keyword>
<dbReference type="GO" id="GO:0005886">
    <property type="term" value="C:plasma membrane"/>
    <property type="evidence" value="ECO:0007669"/>
    <property type="project" value="TreeGrafter"/>
</dbReference>
<proteinExistence type="predicted"/>
<feature type="domain" description="Activin types I and II receptor" evidence="14">
    <location>
        <begin position="56"/>
        <end position="129"/>
    </location>
</feature>
<keyword evidence="5 13" id="KW-0732">Signal</keyword>
<keyword evidence="8" id="KW-0067">ATP-binding</keyword>
<dbReference type="InterPro" id="IPR045860">
    <property type="entry name" value="Snake_toxin-like_sf"/>
</dbReference>
<evidence type="ECO:0000256" key="2">
    <source>
        <dbReference type="ARBA" id="ARBA00022527"/>
    </source>
</evidence>
<accession>A0AAD3NI98</accession>